<gene>
    <name evidence="6" type="ORF">BOKJ2_LOCUS1414</name>
</gene>
<dbReference type="EMBL" id="CAJFCW020000001">
    <property type="protein sequence ID" value="CAG9082927.1"/>
    <property type="molecule type" value="Genomic_DNA"/>
</dbReference>
<dbReference type="SUPFAM" id="SSF49854">
    <property type="entry name" value="Spermadhesin, CUB domain"/>
    <property type="match status" value="2"/>
</dbReference>
<name>A0A811JU16_9BILA</name>
<feature type="signal peptide" evidence="4">
    <location>
        <begin position="1"/>
        <end position="16"/>
    </location>
</feature>
<feature type="domain" description="CUB" evidence="5">
    <location>
        <begin position="46"/>
        <end position="169"/>
    </location>
</feature>
<feature type="domain" description="CUB" evidence="5">
    <location>
        <begin position="188"/>
        <end position="308"/>
    </location>
</feature>
<dbReference type="Proteomes" id="UP000614601">
    <property type="component" value="Unassembled WGS sequence"/>
</dbReference>
<evidence type="ECO:0000256" key="1">
    <source>
        <dbReference type="ARBA" id="ARBA00023157"/>
    </source>
</evidence>
<evidence type="ECO:0000313" key="6">
    <source>
        <dbReference type="EMBL" id="CAD5206730.1"/>
    </source>
</evidence>
<dbReference type="PANTHER" id="PTHR47537">
    <property type="entry name" value="CUBILIN"/>
    <property type="match status" value="1"/>
</dbReference>
<evidence type="ECO:0000313" key="7">
    <source>
        <dbReference type="Proteomes" id="UP000614601"/>
    </source>
</evidence>
<keyword evidence="1" id="KW-1015">Disulfide bond</keyword>
<dbReference type="Pfam" id="PF00431">
    <property type="entry name" value="CUB"/>
    <property type="match status" value="2"/>
</dbReference>
<dbReference type="FunFam" id="2.60.120.290:FF:000058">
    <property type="entry name" value="CUB domaincontaining protein"/>
    <property type="match status" value="1"/>
</dbReference>
<sequence length="321" mass="36475">MLIFAAFAIVCHWVLAERQCPVRILSKNVQSQYVQNPGDDDPSDSEGSRLQPVAGNSGILVSSHYYSVTKPSYKCQFLFLGAPDEHVQISFIDFHLSDANSSRKCEESTHISVNVLVGSRMSKIQDFCGRELPAPLISSQNLLTMELNVRDVQFPIPHSLGFKLKYNFIKGFGSQHKADLSVKQNGDCSFAFYGENDTSGELWSPNHPGFYPRNLDCEYTFNGKPGQIVVIHFQYFDVEGFGQCEESSQSDFVLFSNYKTVDRTNRRFCGSSRPPKEPIQSESSYFRMQFKTNEIFDATGFYVYYQFLSPRKSSRNTYVTN</sequence>
<dbReference type="PANTHER" id="PTHR47537:SF2">
    <property type="entry name" value="CUBILIN"/>
    <property type="match status" value="1"/>
</dbReference>
<feature type="chain" id="PRO_5036408207" description="CUB domain-containing protein" evidence="4">
    <location>
        <begin position="17"/>
        <end position="321"/>
    </location>
</feature>
<accession>A0A811JU16</accession>
<dbReference type="PROSITE" id="PS01180">
    <property type="entry name" value="CUB"/>
    <property type="match status" value="2"/>
</dbReference>
<evidence type="ECO:0000256" key="4">
    <source>
        <dbReference type="SAM" id="SignalP"/>
    </source>
</evidence>
<feature type="region of interest" description="Disordered" evidence="3">
    <location>
        <begin position="33"/>
        <end position="54"/>
    </location>
</feature>
<dbReference type="GO" id="GO:0005886">
    <property type="term" value="C:plasma membrane"/>
    <property type="evidence" value="ECO:0007669"/>
    <property type="project" value="TreeGrafter"/>
</dbReference>
<protein>
    <recommendedName>
        <fullName evidence="5">CUB domain-containing protein</fullName>
    </recommendedName>
</protein>
<dbReference type="Gene3D" id="2.60.120.290">
    <property type="entry name" value="Spermadhesin, CUB domain"/>
    <property type="match status" value="2"/>
</dbReference>
<proteinExistence type="predicted"/>
<dbReference type="SMART" id="SM00042">
    <property type="entry name" value="CUB"/>
    <property type="match status" value="2"/>
</dbReference>
<dbReference type="CDD" id="cd00041">
    <property type="entry name" value="CUB"/>
    <property type="match status" value="1"/>
</dbReference>
<evidence type="ECO:0000256" key="3">
    <source>
        <dbReference type="SAM" id="MobiDB-lite"/>
    </source>
</evidence>
<reference evidence="6" key="1">
    <citation type="submission" date="2020-09" db="EMBL/GenBank/DDBJ databases">
        <authorList>
            <person name="Kikuchi T."/>
        </authorList>
    </citation>
    <scope>NUCLEOTIDE SEQUENCE</scope>
    <source>
        <strain evidence="6">SH1</strain>
    </source>
</reference>
<evidence type="ECO:0000259" key="5">
    <source>
        <dbReference type="PROSITE" id="PS01180"/>
    </source>
</evidence>
<keyword evidence="7" id="KW-1185">Reference proteome</keyword>
<dbReference type="InterPro" id="IPR053207">
    <property type="entry name" value="Non-NMDA_GluR_Accessory"/>
</dbReference>
<dbReference type="Proteomes" id="UP000783686">
    <property type="component" value="Unassembled WGS sequence"/>
</dbReference>
<comment type="caution">
    <text evidence="6">The sequence shown here is derived from an EMBL/GenBank/DDBJ whole genome shotgun (WGS) entry which is preliminary data.</text>
</comment>
<dbReference type="OrthoDB" id="6369184at2759"/>
<evidence type="ECO:0000256" key="2">
    <source>
        <dbReference type="PROSITE-ProRule" id="PRU00059"/>
    </source>
</evidence>
<comment type="caution">
    <text evidence="2">Lacks conserved residue(s) required for the propagation of feature annotation.</text>
</comment>
<keyword evidence="4" id="KW-0732">Signal</keyword>
<organism evidence="6 7">
    <name type="scientific">Bursaphelenchus okinawaensis</name>
    <dbReference type="NCBI Taxonomy" id="465554"/>
    <lineage>
        <taxon>Eukaryota</taxon>
        <taxon>Metazoa</taxon>
        <taxon>Ecdysozoa</taxon>
        <taxon>Nematoda</taxon>
        <taxon>Chromadorea</taxon>
        <taxon>Rhabditida</taxon>
        <taxon>Tylenchina</taxon>
        <taxon>Tylenchomorpha</taxon>
        <taxon>Aphelenchoidea</taxon>
        <taxon>Aphelenchoididae</taxon>
        <taxon>Bursaphelenchus</taxon>
    </lineage>
</organism>
<dbReference type="InterPro" id="IPR035914">
    <property type="entry name" value="Sperma_CUB_dom_sf"/>
</dbReference>
<dbReference type="EMBL" id="CAJFDH010000001">
    <property type="protein sequence ID" value="CAD5206730.1"/>
    <property type="molecule type" value="Genomic_DNA"/>
</dbReference>
<dbReference type="AlphaFoldDB" id="A0A811JU16"/>
<dbReference type="InterPro" id="IPR000859">
    <property type="entry name" value="CUB_dom"/>
</dbReference>